<name>A0AAV0ALK1_PHAPC</name>
<dbReference type="GO" id="GO:0052851">
    <property type="term" value="F:ferric-chelate reductase (NADPH) activity"/>
    <property type="evidence" value="ECO:0007669"/>
    <property type="project" value="UniProtKB-EC"/>
</dbReference>
<evidence type="ECO:0000256" key="6">
    <source>
        <dbReference type="ARBA" id="ARBA00022989"/>
    </source>
</evidence>
<dbReference type="SUPFAM" id="SSF63380">
    <property type="entry name" value="Riboflavin synthase domain-like"/>
    <property type="match status" value="1"/>
</dbReference>
<dbReference type="EMBL" id="CALTRL010000456">
    <property type="protein sequence ID" value="CAH7668259.1"/>
    <property type="molecule type" value="Genomic_DNA"/>
</dbReference>
<comment type="subcellular location">
    <subcellularLocation>
        <location evidence="1">Cell membrane</location>
        <topology evidence="1">Multi-pass membrane protein</topology>
    </subcellularLocation>
</comment>
<dbReference type="GO" id="GO:0015677">
    <property type="term" value="P:copper ion import"/>
    <property type="evidence" value="ECO:0007669"/>
    <property type="project" value="TreeGrafter"/>
</dbReference>
<dbReference type="InterPro" id="IPR017927">
    <property type="entry name" value="FAD-bd_FR_type"/>
</dbReference>
<gene>
    <name evidence="13" type="ORF">PPACK8108_LOCUS2742</name>
</gene>
<keyword evidence="7" id="KW-0406">Ion transport</keyword>
<dbReference type="InterPro" id="IPR013130">
    <property type="entry name" value="Fe3_Rdtase_TM_dom"/>
</dbReference>
<dbReference type="PANTHER" id="PTHR32361:SF9">
    <property type="entry name" value="FERRIC REDUCTASE TRANSMEMBRANE COMPONENT 3-RELATED"/>
    <property type="match status" value="1"/>
</dbReference>
<dbReference type="Proteomes" id="UP001153365">
    <property type="component" value="Unassembled WGS sequence"/>
</dbReference>
<protein>
    <recommendedName>
        <fullName evidence="2">ferric-chelate reductase (NADPH)</fullName>
        <ecNumber evidence="2">1.16.1.9</ecNumber>
    </recommendedName>
</protein>
<evidence type="ECO:0000256" key="3">
    <source>
        <dbReference type="ARBA" id="ARBA00022448"/>
    </source>
</evidence>
<dbReference type="EC" id="1.16.1.9" evidence="2"/>
<dbReference type="Pfam" id="PF01794">
    <property type="entry name" value="Ferric_reduct"/>
    <property type="match status" value="1"/>
</dbReference>
<evidence type="ECO:0000313" key="13">
    <source>
        <dbReference type="EMBL" id="CAH7668259.1"/>
    </source>
</evidence>
<evidence type="ECO:0000256" key="11">
    <source>
        <dbReference type="SAM" id="Phobius"/>
    </source>
</evidence>
<keyword evidence="4" id="KW-1003">Cell membrane</keyword>
<feature type="transmembrane region" description="Helical" evidence="11">
    <location>
        <begin position="158"/>
        <end position="178"/>
    </location>
</feature>
<proteinExistence type="predicted"/>
<dbReference type="InterPro" id="IPR017938">
    <property type="entry name" value="Riboflavin_synthase-like_b-brl"/>
</dbReference>
<keyword evidence="3" id="KW-0813">Transport</keyword>
<feature type="transmembrane region" description="Helical" evidence="11">
    <location>
        <begin position="215"/>
        <end position="235"/>
    </location>
</feature>
<keyword evidence="6 11" id="KW-1133">Transmembrane helix</keyword>
<dbReference type="AlphaFoldDB" id="A0AAV0ALK1"/>
<feature type="domain" description="FAD-binding FR-type" evidence="12">
    <location>
        <begin position="260"/>
        <end position="395"/>
    </location>
</feature>
<feature type="transmembrane region" description="Helical" evidence="11">
    <location>
        <begin position="125"/>
        <end position="146"/>
    </location>
</feature>
<evidence type="ECO:0000256" key="8">
    <source>
        <dbReference type="ARBA" id="ARBA00023136"/>
    </source>
</evidence>
<dbReference type="InterPro" id="IPR039261">
    <property type="entry name" value="FNR_nucleotide-bd"/>
</dbReference>
<evidence type="ECO:0000313" key="14">
    <source>
        <dbReference type="Proteomes" id="UP001153365"/>
    </source>
</evidence>
<dbReference type="GO" id="GO:0006879">
    <property type="term" value="P:intracellular iron ion homeostasis"/>
    <property type="evidence" value="ECO:0007669"/>
    <property type="project" value="TreeGrafter"/>
</dbReference>
<evidence type="ECO:0000256" key="7">
    <source>
        <dbReference type="ARBA" id="ARBA00023065"/>
    </source>
</evidence>
<dbReference type="PANTHER" id="PTHR32361">
    <property type="entry name" value="FERRIC/CUPRIC REDUCTASE TRANSMEMBRANE COMPONENT"/>
    <property type="match status" value="1"/>
</dbReference>
<organism evidence="13 14">
    <name type="scientific">Phakopsora pachyrhizi</name>
    <name type="common">Asian soybean rust disease fungus</name>
    <dbReference type="NCBI Taxonomy" id="170000"/>
    <lineage>
        <taxon>Eukaryota</taxon>
        <taxon>Fungi</taxon>
        <taxon>Dikarya</taxon>
        <taxon>Basidiomycota</taxon>
        <taxon>Pucciniomycotina</taxon>
        <taxon>Pucciniomycetes</taxon>
        <taxon>Pucciniales</taxon>
        <taxon>Phakopsoraceae</taxon>
        <taxon>Phakopsora</taxon>
    </lineage>
</organism>
<evidence type="ECO:0000256" key="9">
    <source>
        <dbReference type="ARBA" id="ARBA00023180"/>
    </source>
</evidence>
<dbReference type="SFLD" id="SFLDS00052">
    <property type="entry name" value="Ferric_Reductase_Domain"/>
    <property type="match status" value="1"/>
</dbReference>
<reference evidence="13" key="1">
    <citation type="submission" date="2022-06" db="EMBL/GenBank/DDBJ databases">
        <authorList>
            <consortium name="SYNGENTA / RWTH Aachen University"/>
        </authorList>
    </citation>
    <scope>NUCLEOTIDE SEQUENCE</scope>
</reference>
<accession>A0AAV0ALK1</accession>
<evidence type="ECO:0000256" key="5">
    <source>
        <dbReference type="ARBA" id="ARBA00022692"/>
    </source>
</evidence>
<evidence type="ECO:0000256" key="4">
    <source>
        <dbReference type="ARBA" id="ARBA00022475"/>
    </source>
</evidence>
<evidence type="ECO:0000259" key="12">
    <source>
        <dbReference type="PROSITE" id="PS51384"/>
    </source>
</evidence>
<comment type="catalytic activity">
    <reaction evidence="10">
        <text>2 a Fe(II)-siderophore + NADP(+) + H(+) = 2 a Fe(III)-siderophore + NADPH</text>
        <dbReference type="Rhea" id="RHEA:28795"/>
        <dbReference type="Rhea" id="RHEA-COMP:11342"/>
        <dbReference type="Rhea" id="RHEA-COMP:11344"/>
        <dbReference type="ChEBI" id="CHEBI:15378"/>
        <dbReference type="ChEBI" id="CHEBI:29033"/>
        <dbReference type="ChEBI" id="CHEBI:29034"/>
        <dbReference type="ChEBI" id="CHEBI:57783"/>
        <dbReference type="ChEBI" id="CHEBI:58349"/>
        <dbReference type="EC" id="1.16.1.9"/>
    </reaction>
</comment>
<feature type="transmembrane region" description="Helical" evidence="11">
    <location>
        <begin position="401"/>
        <end position="418"/>
    </location>
</feature>
<dbReference type="SFLD" id="SFLDG01168">
    <property type="entry name" value="Ferric_reductase_subgroup_(FRE"/>
    <property type="match status" value="1"/>
</dbReference>
<sequence>MILVLQLITLINLPYVIKYAFSGRLRQGWMLNRNDKLNEITLDGRVSGNFIEKKLSKNQSSLYVKYNYWHNKLTLQLVWRCNSLTVIRLMVMILYTAIIAVALIWNNTHLQVFIRNFRRPAKVAMAQWPILFLLSMKNNIFSIIGLSYEQLNFLHRLIGKLIVICASIHAGLILNAQVAPLNALLGDLQFLYGLVSLSIIILITLSSFGPIRKRIYQIFLGIHVIGYPALIFALWRHAPFTHIWIIIAAGCAITDGLLKICKTRWKSAHFTSLPGSVTMVEVTRTGTGWRAGQHVYLRVFSAKYIFEKHPFTIANAPANDTPYGSSNTLILVSKSHGDYTRRIHQIGLTKAAFEADYSEAQIKSPAGSESSILGPSYDSQMVVSIEGPYGSMFVDMPTYETAILIASGVAFTFIVSLFEEIVGSALRGKTVTKIVYIVWTLRDSDMIEAFINPVQETLRVARAMNIAVVIRVHVTSTIGTYIPPHMPELCIIPSRADIQKVIFLAVDDTVAEIYAGGISNNAQGIGIAVSTGSLSLSKAVQDAALKIDSETFGKIGGVRVHV</sequence>
<dbReference type="Gene3D" id="3.40.50.80">
    <property type="entry name" value="Nucleotide-binding domain of ferredoxin-NADP reductase (FNR) module"/>
    <property type="match status" value="1"/>
</dbReference>
<dbReference type="InterPro" id="IPR051410">
    <property type="entry name" value="Ferric/Cupric_Reductase"/>
</dbReference>
<dbReference type="Pfam" id="PF08022">
    <property type="entry name" value="FAD_binding_8"/>
    <property type="match status" value="1"/>
</dbReference>
<dbReference type="GO" id="GO:0005886">
    <property type="term" value="C:plasma membrane"/>
    <property type="evidence" value="ECO:0007669"/>
    <property type="project" value="UniProtKB-SubCell"/>
</dbReference>
<dbReference type="InterPro" id="IPR013112">
    <property type="entry name" value="FAD-bd_8"/>
</dbReference>
<feature type="transmembrane region" description="Helical" evidence="11">
    <location>
        <begin position="241"/>
        <end position="258"/>
    </location>
</feature>
<dbReference type="CDD" id="cd06186">
    <property type="entry name" value="NOX_Duox_like_FAD_NADP"/>
    <property type="match status" value="1"/>
</dbReference>
<keyword evidence="14" id="KW-1185">Reference proteome</keyword>
<keyword evidence="5 11" id="KW-0812">Transmembrane</keyword>
<keyword evidence="8 11" id="KW-0472">Membrane</keyword>
<evidence type="ECO:0000256" key="1">
    <source>
        <dbReference type="ARBA" id="ARBA00004651"/>
    </source>
</evidence>
<feature type="transmembrane region" description="Helical" evidence="11">
    <location>
        <begin position="86"/>
        <end position="105"/>
    </location>
</feature>
<dbReference type="PROSITE" id="PS51384">
    <property type="entry name" value="FAD_FR"/>
    <property type="match status" value="1"/>
</dbReference>
<comment type="caution">
    <text evidence="13">The sequence shown here is derived from an EMBL/GenBank/DDBJ whole genome shotgun (WGS) entry which is preliminary data.</text>
</comment>
<evidence type="ECO:0000256" key="2">
    <source>
        <dbReference type="ARBA" id="ARBA00012668"/>
    </source>
</evidence>
<evidence type="ECO:0000256" key="10">
    <source>
        <dbReference type="ARBA" id="ARBA00048483"/>
    </source>
</evidence>
<feature type="transmembrane region" description="Helical" evidence="11">
    <location>
        <begin position="190"/>
        <end position="208"/>
    </location>
</feature>
<dbReference type="GO" id="GO:0006826">
    <property type="term" value="P:iron ion transport"/>
    <property type="evidence" value="ECO:0007669"/>
    <property type="project" value="TreeGrafter"/>
</dbReference>
<keyword evidence="9" id="KW-0325">Glycoprotein</keyword>